<protein>
    <submittedName>
        <fullName evidence="3">Uncharacterized protein</fullName>
    </submittedName>
</protein>
<feature type="region of interest" description="Disordered" evidence="1">
    <location>
        <begin position="1"/>
        <end position="33"/>
    </location>
</feature>
<reference evidence="4" key="1">
    <citation type="submission" date="2016-10" db="EMBL/GenBank/DDBJ databases">
        <authorList>
            <person name="Varghese N."/>
            <person name="Submissions S."/>
        </authorList>
    </citation>
    <scope>NUCLEOTIDE SEQUENCE [LARGE SCALE GENOMIC DNA]</scope>
    <source>
        <strain evidence="4">IBRC-M 10403</strain>
    </source>
</reference>
<dbReference type="RefSeq" id="WP_091448922.1">
    <property type="nucleotide sequence ID" value="NZ_FMZZ01000002.1"/>
</dbReference>
<dbReference type="STRING" id="1271860.SAMN05216174_102129"/>
<gene>
    <name evidence="3" type="ORF">SAMN05216174_102129</name>
</gene>
<evidence type="ECO:0000256" key="2">
    <source>
        <dbReference type="SAM" id="Phobius"/>
    </source>
</evidence>
<keyword evidence="4" id="KW-1185">Reference proteome</keyword>
<accession>A0A1G6LLL4</accession>
<evidence type="ECO:0000313" key="4">
    <source>
        <dbReference type="Proteomes" id="UP000199501"/>
    </source>
</evidence>
<evidence type="ECO:0000256" key="1">
    <source>
        <dbReference type="SAM" id="MobiDB-lite"/>
    </source>
</evidence>
<keyword evidence="2" id="KW-1133">Transmembrane helix</keyword>
<sequence>MVGTGFRGTSDDDPRPGDHARRKDRFSDDLIGLDPADPEVREFAEHLDRVERVRPSYTVEGYLGQVSDFADSANRLGGHYRLTAGIVAALILLGVVVAAWDALVFIVSVLLG</sequence>
<organism evidence="3 4">
    <name type="scientific">Actinokineospora iranica</name>
    <dbReference type="NCBI Taxonomy" id="1271860"/>
    <lineage>
        <taxon>Bacteria</taxon>
        <taxon>Bacillati</taxon>
        <taxon>Actinomycetota</taxon>
        <taxon>Actinomycetes</taxon>
        <taxon>Pseudonocardiales</taxon>
        <taxon>Pseudonocardiaceae</taxon>
        <taxon>Actinokineospora</taxon>
    </lineage>
</organism>
<proteinExistence type="predicted"/>
<feature type="compositionally biased region" description="Basic and acidic residues" evidence="1">
    <location>
        <begin position="9"/>
        <end position="28"/>
    </location>
</feature>
<keyword evidence="2" id="KW-0472">Membrane</keyword>
<dbReference type="EMBL" id="FMZZ01000002">
    <property type="protein sequence ID" value="SDC43947.1"/>
    <property type="molecule type" value="Genomic_DNA"/>
</dbReference>
<name>A0A1G6LLL4_9PSEU</name>
<evidence type="ECO:0000313" key="3">
    <source>
        <dbReference type="EMBL" id="SDC43947.1"/>
    </source>
</evidence>
<dbReference type="Proteomes" id="UP000199501">
    <property type="component" value="Unassembled WGS sequence"/>
</dbReference>
<keyword evidence="2" id="KW-0812">Transmembrane</keyword>
<feature type="transmembrane region" description="Helical" evidence="2">
    <location>
        <begin position="82"/>
        <end position="111"/>
    </location>
</feature>
<dbReference type="AlphaFoldDB" id="A0A1G6LLL4"/>
<dbReference type="OrthoDB" id="3695183at2"/>